<keyword evidence="6 12" id="KW-1133">Transmembrane helix</keyword>
<feature type="transmembrane region" description="Helical" evidence="12">
    <location>
        <begin position="118"/>
        <end position="136"/>
    </location>
</feature>
<dbReference type="CDD" id="cd11477">
    <property type="entry name" value="SLC5sbd_u1"/>
    <property type="match status" value="1"/>
</dbReference>
<dbReference type="InterPro" id="IPR051163">
    <property type="entry name" value="Sodium:Solute_Symporter_SSF"/>
</dbReference>
<dbReference type="EMBL" id="QRVJ01000011">
    <property type="protein sequence ID" value="RGS36061.1"/>
    <property type="molecule type" value="Genomic_DNA"/>
</dbReference>
<sequence length="554" mass="60289">MNILDYITIILFSIGVLITGVSFSKTGKDMKSFFSGGGNVPWGMSGLSLFMGFFSAGTFVVWGSIAYSYGMVSIIIQLTMAVAGYAVGTWIAPRWHRTHSLTAAEYITGRLGVKTQKTYTYIFLAVSVFTTGSFLYPVAKIVEVTTGIPLTTAIFALGAFSMVYVALGGLRGVVVTDVLQFVILFAAVVIAVPLAFDKIGGVGTFFEKVPEGFFELFEGEYTPGFVIAFAIYNMFFLGGNWAYVQRYTSVKTERDSRKTGWLFGVLYTISPILWMLIPMIYRVYNPSLSGLENEGAYLLMCKEAMPDGLLGLMLGGMIFATASSLNATLNISAGVVTNDIFKRVRPNASEKTLMNVARISTWGFGIMAIIVALLIRSMGGIVNVVISVAALTGVPVYLPVIWSLFSKRQTARTILSATFISLAINLIFKFVTPHFGLALDRTWEMIVGTAVPVILLAGIEVVLKAKEFIAPEYMAYISGRNVRMRQENAGDTEESKRTDRFTQKVLGIGLGLSGVLITVLGFIAEENIVVPVAVGLVVTLIGIYLLILSLRRPL</sequence>
<proteinExistence type="inferred from homology"/>
<evidence type="ECO:0000256" key="8">
    <source>
        <dbReference type="ARBA" id="ARBA00023065"/>
    </source>
</evidence>
<dbReference type="Pfam" id="PF00474">
    <property type="entry name" value="SSF"/>
    <property type="match status" value="1"/>
</dbReference>
<feature type="transmembrane region" description="Helical" evidence="12">
    <location>
        <begin position="530"/>
        <end position="550"/>
    </location>
</feature>
<keyword evidence="7" id="KW-0915">Sodium</keyword>
<reference evidence="13 14" key="1">
    <citation type="submission" date="2018-08" db="EMBL/GenBank/DDBJ databases">
        <title>A genome reference for cultivated species of the human gut microbiota.</title>
        <authorList>
            <person name="Zou Y."/>
            <person name="Xue W."/>
            <person name="Luo G."/>
        </authorList>
    </citation>
    <scope>NUCLEOTIDE SEQUENCE [LARGE SCALE GENOMIC DNA]</scope>
    <source>
        <strain evidence="13 14">AF22-3AC</strain>
    </source>
</reference>
<feature type="transmembrane region" description="Helical" evidence="12">
    <location>
        <begin position="221"/>
        <end position="239"/>
    </location>
</feature>
<dbReference type="RefSeq" id="WP_118402758.1">
    <property type="nucleotide sequence ID" value="NZ_JADNFX010000022.1"/>
</dbReference>
<dbReference type="GO" id="GO:0015293">
    <property type="term" value="F:symporter activity"/>
    <property type="evidence" value="ECO:0007669"/>
    <property type="project" value="TreeGrafter"/>
</dbReference>
<evidence type="ECO:0000256" key="12">
    <source>
        <dbReference type="SAM" id="Phobius"/>
    </source>
</evidence>
<name>A0A412IG78_9BACE</name>
<evidence type="ECO:0000256" key="6">
    <source>
        <dbReference type="ARBA" id="ARBA00022989"/>
    </source>
</evidence>
<feature type="transmembrane region" description="Helical" evidence="12">
    <location>
        <begin position="71"/>
        <end position="92"/>
    </location>
</feature>
<evidence type="ECO:0000256" key="4">
    <source>
        <dbReference type="ARBA" id="ARBA00022475"/>
    </source>
</evidence>
<dbReference type="Proteomes" id="UP000283341">
    <property type="component" value="Unassembled WGS sequence"/>
</dbReference>
<keyword evidence="5 12" id="KW-0812">Transmembrane</keyword>
<feature type="transmembrane region" description="Helical" evidence="12">
    <location>
        <begin position="356"/>
        <end position="375"/>
    </location>
</feature>
<evidence type="ECO:0000256" key="10">
    <source>
        <dbReference type="ARBA" id="ARBA00023201"/>
    </source>
</evidence>
<feature type="transmembrane region" description="Helical" evidence="12">
    <location>
        <begin position="443"/>
        <end position="463"/>
    </location>
</feature>
<dbReference type="Gene3D" id="1.20.1730.10">
    <property type="entry name" value="Sodium/glucose cotransporter"/>
    <property type="match status" value="1"/>
</dbReference>
<evidence type="ECO:0000256" key="2">
    <source>
        <dbReference type="ARBA" id="ARBA00006434"/>
    </source>
</evidence>
<feature type="transmembrane region" description="Helical" evidence="12">
    <location>
        <begin position="174"/>
        <end position="196"/>
    </location>
</feature>
<evidence type="ECO:0000256" key="11">
    <source>
        <dbReference type="RuleBase" id="RU362091"/>
    </source>
</evidence>
<keyword evidence="8" id="KW-0406">Ion transport</keyword>
<organism evidence="13 14">
    <name type="scientific">Bacteroides cellulosilyticus</name>
    <dbReference type="NCBI Taxonomy" id="246787"/>
    <lineage>
        <taxon>Bacteria</taxon>
        <taxon>Pseudomonadati</taxon>
        <taxon>Bacteroidota</taxon>
        <taxon>Bacteroidia</taxon>
        <taxon>Bacteroidales</taxon>
        <taxon>Bacteroidaceae</taxon>
        <taxon>Bacteroides</taxon>
    </lineage>
</organism>
<accession>A0A412IG78</accession>
<comment type="subcellular location">
    <subcellularLocation>
        <location evidence="1">Cell membrane</location>
        <topology evidence="1">Multi-pass membrane protein</topology>
    </subcellularLocation>
</comment>
<protein>
    <submittedName>
        <fullName evidence="13">Sodium transporter</fullName>
    </submittedName>
</protein>
<feature type="transmembrane region" description="Helical" evidence="12">
    <location>
        <begin position="381"/>
        <end position="402"/>
    </location>
</feature>
<feature type="transmembrane region" description="Helical" evidence="12">
    <location>
        <begin position="148"/>
        <end position="167"/>
    </location>
</feature>
<evidence type="ECO:0000256" key="1">
    <source>
        <dbReference type="ARBA" id="ARBA00004651"/>
    </source>
</evidence>
<dbReference type="GO" id="GO:0006814">
    <property type="term" value="P:sodium ion transport"/>
    <property type="evidence" value="ECO:0007669"/>
    <property type="project" value="UniProtKB-KW"/>
</dbReference>
<evidence type="ECO:0000256" key="3">
    <source>
        <dbReference type="ARBA" id="ARBA00022448"/>
    </source>
</evidence>
<evidence type="ECO:0000313" key="14">
    <source>
        <dbReference type="Proteomes" id="UP000283341"/>
    </source>
</evidence>
<keyword evidence="9 12" id="KW-0472">Membrane</keyword>
<feature type="transmembrane region" description="Helical" evidence="12">
    <location>
        <begin position="6"/>
        <end position="23"/>
    </location>
</feature>
<feature type="transmembrane region" description="Helical" evidence="12">
    <location>
        <begin position="260"/>
        <end position="281"/>
    </location>
</feature>
<evidence type="ECO:0000256" key="9">
    <source>
        <dbReference type="ARBA" id="ARBA00023136"/>
    </source>
</evidence>
<keyword evidence="3" id="KW-0813">Transport</keyword>
<feature type="transmembrane region" description="Helical" evidence="12">
    <location>
        <begin position="414"/>
        <end position="431"/>
    </location>
</feature>
<dbReference type="AlphaFoldDB" id="A0A412IG78"/>
<keyword evidence="4" id="KW-1003">Cell membrane</keyword>
<evidence type="ECO:0000256" key="5">
    <source>
        <dbReference type="ARBA" id="ARBA00022692"/>
    </source>
</evidence>
<dbReference type="GO" id="GO:0005886">
    <property type="term" value="C:plasma membrane"/>
    <property type="evidence" value="ECO:0007669"/>
    <property type="project" value="UniProtKB-SubCell"/>
</dbReference>
<feature type="transmembrane region" description="Helical" evidence="12">
    <location>
        <begin position="44"/>
        <end position="65"/>
    </location>
</feature>
<comment type="caution">
    <text evidence="13">The sequence shown here is derived from an EMBL/GenBank/DDBJ whole genome shotgun (WGS) entry which is preliminary data.</text>
</comment>
<comment type="similarity">
    <text evidence="2 11">Belongs to the sodium:solute symporter (SSF) (TC 2.A.21) family.</text>
</comment>
<dbReference type="InterPro" id="IPR038377">
    <property type="entry name" value="Na/Glc_symporter_sf"/>
</dbReference>
<dbReference type="PROSITE" id="PS50283">
    <property type="entry name" value="NA_SOLUT_SYMP_3"/>
    <property type="match status" value="1"/>
</dbReference>
<gene>
    <name evidence="13" type="ORF">DWX97_13430</name>
</gene>
<feature type="transmembrane region" description="Helical" evidence="12">
    <location>
        <begin position="309"/>
        <end position="336"/>
    </location>
</feature>
<evidence type="ECO:0000256" key="7">
    <source>
        <dbReference type="ARBA" id="ARBA00023053"/>
    </source>
</evidence>
<dbReference type="InterPro" id="IPR001734">
    <property type="entry name" value="Na/solute_symporter"/>
</dbReference>
<dbReference type="PANTHER" id="PTHR42985">
    <property type="entry name" value="SODIUM-COUPLED MONOCARBOXYLATE TRANSPORTER"/>
    <property type="match status" value="1"/>
</dbReference>
<evidence type="ECO:0000313" key="13">
    <source>
        <dbReference type="EMBL" id="RGS36061.1"/>
    </source>
</evidence>
<feature type="transmembrane region" description="Helical" evidence="12">
    <location>
        <begin position="505"/>
        <end position="524"/>
    </location>
</feature>
<keyword evidence="10" id="KW-0739">Sodium transport</keyword>
<dbReference type="PANTHER" id="PTHR42985:SF40">
    <property type="entry name" value="LD47995P-RELATED"/>
    <property type="match status" value="1"/>
</dbReference>